<comment type="caution">
    <text evidence="5">The sequence shown here is derived from an EMBL/GenBank/DDBJ whole genome shotgun (WGS) entry which is preliminary data.</text>
</comment>
<protein>
    <recommendedName>
        <fullName evidence="6">MalT-like TPR region domain-containing protein</fullName>
    </recommendedName>
</protein>
<dbReference type="Gene3D" id="1.25.40.10">
    <property type="entry name" value="Tetratricopeptide repeat domain"/>
    <property type="match status" value="1"/>
</dbReference>
<evidence type="ECO:0000256" key="4">
    <source>
        <dbReference type="ARBA" id="ARBA00022803"/>
    </source>
</evidence>
<dbReference type="InterPro" id="IPR019734">
    <property type="entry name" value="TPR_rpt"/>
</dbReference>
<reference evidence="5" key="1">
    <citation type="journal article" date="2014" name="Front. Microbiol.">
        <title>High frequency of phylogenetically diverse reductive dehalogenase-homologous genes in deep subseafloor sedimentary metagenomes.</title>
        <authorList>
            <person name="Kawai M."/>
            <person name="Futagami T."/>
            <person name="Toyoda A."/>
            <person name="Takaki Y."/>
            <person name="Nishi S."/>
            <person name="Hori S."/>
            <person name="Arai W."/>
            <person name="Tsubouchi T."/>
            <person name="Morono Y."/>
            <person name="Uchiyama I."/>
            <person name="Ito T."/>
            <person name="Fujiyama A."/>
            <person name="Inagaki F."/>
            <person name="Takami H."/>
        </authorList>
    </citation>
    <scope>NUCLEOTIDE SEQUENCE</scope>
    <source>
        <strain evidence="5">Expedition CK06-06</strain>
    </source>
</reference>
<keyword evidence="3" id="KW-0677">Repeat</keyword>
<dbReference type="PANTHER" id="PTHR46630:SF1">
    <property type="entry name" value="TETRATRICOPEPTIDE REPEAT PROTEIN 29"/>
    <property type="match status" value="1"/>
</dbReference>
<dbReference type="SUPFAM" id="SSF48452">
    <property type="entry name" value="TPR-like"/>
    <property type="match status" value="1"/>
</dbReference>
<keyword evidence="2" id="KW-0963">Cytoplasm</keyword>
<dbReference type="PANTHER" id="PTHR46630">
    <property type="entry name" value="TETRATRICOPEPTIDE REPEAT PROTEIN 29"/>
    <property type="match status" value="1"/>
</dbReference>
<organism evidence="5">
    <name type="scientific">marine sediment metagenome</name>
    <dbReference type="NCBI Taxonomy" id="412755"/>
    <lineage>
        <taxon>unclassified sequences</taxon>
        <taxon>metagenomes</taxon>
        <taxon>ecological metagenomes</taxon>
    </lineage>
</organism>
<feature type="non-terminal residue" evidence="5">
    <location>
        <position position="1"/>
    </location>
</feature>
<dbReference type="InterPro" id="IPR011990">
    <property type="entry name" value="TPR-like_helical_dom_sf"/>
</dbReference>
<gene>
    <name evidence="5" type="ORF">S01H1_06072</name>
</gene>
<dbReference type="InterPro" id="IPR051476">
    <property type="entry name" value="Bac_ResReg_Asp_Phosphatase"/>
</dbReference>
<evidence type="ECO:0008006" key="6">
    <source>
        <dbReference type="Google" id="ProtNLM"/>
    </source>
</evidence>
<keyword evidence="4" id="KW-0802">TPR repeat</keyword>
<dbReference type="EMBL" id="BARS01003151">
    <property type="protein sequence ID" value="GAF78357.1"/>
    <property type="molecule type" value="Genomic_DNA"/>
</dbReference>
<dbReference type="GO" id="GO:0005929">
    <property type="term" value="C:cilium"/>
    <property type="evidence" value="ECO:0007669"/>
    <property type="project" value="TreeGrafter"/>
</dbReference>
<evidence type="ECO:0000256" key="1">
    <source>
        <dbReference type="ARBA" id="ARBA00004496"/>
    </source>
</evidence>
<dbReference type="SMART" id="SM00028">
    <property type="entry name" value="TPR"/>
    <property type="match status" value="2"/>
</dbReference>
<proteinExistence type="predicted"/>
<comment type="subcellular location">
    <subcellularLocation>
        <location evidence="1">Cytoplasm</location>
    </subcellularLocation>
</comment>
<dbReference type="GO" id="GO:0003341">
    <property type="term" value="P:cilium movement"/>
    <property type="evidence" value="ECO:0007669"/>
    <property type="project" value="TreeGrafter"/>
</dbReference>
<evidence type="ECO:0000256" key="3">
    <source>
        <dbReference type="ARBA" id="ARBA00022737"/>
    </source>
</evidence>
<accession>X0SR30</accession>
<evidence type="ECO:0000313" key="5">
    <source>
        <dbReference type="EMBL" id="GAF78357.1"/>
    </source>
</evidence>
<dbReference type="AlphaFoldDB" id="X0SR30"/>
<evidence type="ECO:0000256" key="2">
    <source>
        <dbReference type="ARBA" id="ARBA00022490"/>
    </source>
</evidence>
<name>X0SR30_9ZZZZ</name>
<sequence>TEFLEKLIEDTRGHPEWGFDMWRLSAVTWGHFMLGGVTVLQGSLSDALQLLDRAVELARQHGDTESEGWAQLWMVDLALLAGDPDRAMGPAQRGLEIAEKMGSIYSRAIAYLRLGAAHLLNERWKPAVESLEQSLDIMRGNRTALELEARALAWLGEAALGTGDLTRAHDLAQEAATLWRERGAQQDGAFAQLSLARVLLSQQGADAAETIRTALDAGDEVTGKDGVCNLRPLLLVERAKLAGLEGDADASDRYLRAALPLFEAMGAPLRVRQVEALLAG</sequence>
<dbReference type="GO" id="GO:0005737">
    <property type="term" value="C:cytoplasm"/>
    <property type="evidence" value="ECO:0007669"/>
    <property type="project" value="UniProtKB-SubCell"/>
</dbReference>